<evidence type="ECO:0000313" key="1">
    <source>
        <dbReference type="EMBL" id="PIC20309.1"/>
    </source>
</evidence>
<keyword evidence="2" id="KW-1185">Reference proteome</keyword>
<dbReference type="Proteomes" id="UP000230233">
    <property type="component" value="Chromosome X"/>
</dbReference>
<comment type="caution">
    <text evidence="1">The sequence shown here is derived from an EMBL/GenBank/DDBJ whole genome shotgun (WGS) entry which is preliminary data.</text>
</comment>
<dbReference type="OrthoDB" id="5881402at2759"/>
<accession>A0A2G5SZH2</accession>
<evidence type="ECO:0000313" key="2">
    <source>
        <dbReference type="Proteomes" id="UP000230233"/>
    </source>
</evidence>
<proteinExistence type="predicted"/>
<dbReference type="PANTHER" id="PTHR21479:SF22">
    <property type="entry name" value="PROTEIN CBG07241"/>
    <property type="match status" value="1"/>
</dbReference>
<reference evidence="2" key="1">
    <citation type="submission" date="2017-10" db="EMBL/GenBank/DDBJ databases">
        <title>Rapid genome shrinkage in a self-fertile nematode reveals novel sperm competition proteins.</title>
        <authorList>
            <person name="Yin D."/>
            <person name="Schwarz E.M."/>
            <person name="Thomas C.G."/>
            <person name="Felde R.L."/>
            <person name="Korf I.F."/>
            <person name="Cutter A.D."/>
            <person name="Schartner C.M."/>
            <person name="Ralston E.J."/>
            <person name="Meyer B.J."/>
            <person name="Haag E.S."/>
        </authorList>
    </citation>
    <scope>NUCLEOTIDE SEQUENCE [LARGE SCALE GENOMIC DNA]</scope>
    <source>
        <strain evidence="2">JU1422</strain>
    </source>
</reference>
<dbReference type="EMBL" id="PDUG01000006">
    <property type="protein sequence ID" value="PIC20309.1"/>
    <property type="molecule type" value="Genomic_DNA"/>
</dbReference>
<organism evidence="1 2">
    <name type="scientific">Caenorhabditis nigoni</name>
    <dbReference type="NCBI Taxonomy" id="1611254"/>
    <lineage>
        <taxon>Eukaryota</taxon>
        <taxon>Metazoa</taxon>
        <taxon>Ecdysozoa</taxon>
        <taxon>Nematoda</taxon>
        <taxon>Chromadorea</taxon>
        <taxon>Rhabditida</taxon>
        <taxon>Rhabditina</taxon>
        <taxon>Rhabditomorpha</taxon>
        <taxon>Rhabditoidea</taxon>
        <taxon>Rhabditidae</taxon>
        <taxon>Peloderinae</taxon>
        <taxon>Caenorhabditis</taxon>
    </lineage>
</organism>
<dbReference type="AlphaFoldDB" id="A0A2G5SZH2"/>
<dbReference type="PANTHER" id="PTHR21479">
    <property type="match status" value="1"/>
</dbReference>
<protein>
    <submittedName>
        <fullName evidence="1">Uncharacterized protein</fullName>
    </submittedName>
</protein>
<name>A0A2G5SZH2_9PELO</name>
<sequence>MNIVVMENIPQIQFFYSIFNLYLVPFTFSKENKIVEGKKTAMKLLFLLPLVLLNQIVAVSVDSNTLFFLADDSKTVMGYDGALRCPLFKNFCAYLVYFEIDTGIDDMVKQVPTQCTDTGVLYHNAAVVFKGGDGPGQVYYEPGVKIFHNCAEGGFIWQMTHTFPAVAMRNRWVMMRYSLNLTATSEPKYHNGPVNTSSFKGVTRATHPNLYRDDSRRFTREDLFDNRDKYSKNY</sequence>
<gene>
    <name evidence="1" type="primary">Cnig_chr_X.g25553</name>
    <name evidence="1" type="ORF">B9Z55_025553</name>
</gene>